<evidence type="ECO:0000313" key="1">
    <source>
        <dbReference type="EMBL" id="MQL92168.1"/>
    </source>
</evidence>
<sequence>MKRGAVDERSKEKELGGRRDFIIFFVFQPYDLKSVKVHDLDGSIASISNLVLSLRLEKRERPKVLNKDGQLWFIIKVRLPDYVGSPDDRIHISPSSVTFPIPFIGRKSLWETRDKAAKISGNQDPMAWKDYGPSHELARPPIFRELFDRTHKRKGTDDYVSESARAIVETYDRTIAERYVEGTPQPDLDPEAWVDAAGGSRKGQVYNFGDSLDTTPVLSSCASLVAPSAYASSSVVTPRSSGKDIRSLISEELS</sequence>
<gene>
    <name evidence="1" type="ORF">Taro_024788</name>
</gene>
<keyword evidence="2" id="KW-1185">Reference proteome</keyword>
<dbReference type="Pfam" id="PF03004">
    <property type="entry name" value="Transposase_24"/>
    <property type="match status" value="1"/>
</dbReference>
<reference evidence="1" key="1">
    <citation type="submission" date="2017-07" db="EMBL/GenBank/DDBJ databases">
        <title>Taro Niue Genome Assembly and Annotation.</title>
        <authorList>
            <person name="Atibalentja N."/>
            <person name="Keating K."/>
            <person name="Fields C.J."/>
        </authorList>
    </citation>
    <scope>NUCLEOTIDE SEQUENCE</scope>
    <source>
        <strain evidence="1">Niue_2</strain>
        <tissue evidence="1">Leaf</tissue>
    </source>
</reference>
<dbReference type="Proteomes" id="UP000652761">
    <property type="component" value="Unassembled WGS sequence"/>
</dbReference>
<evidence type="ECO:0000313" key="2">
    <source>
        <dbReference type="Proteomes" id="UP000652761"/>
    </source>
</evidence>
<accession>A0A843V7Q0</accession>
<dbReference type="EMBL" id="NMUH01001418">
    <property type="protein sequence ID" value="MQL92168.1"/>
    <property type="molecule type" value="Genomic_DNA"/>
</dbReference>
<name>A0A843V7Q0_COLES</name>
<comment type="caution">
    <text evidence="1">The sequence shown here is derived from an EMBL/GenBank/DDBJ whole genome shotgun (WGS) entry which is preliminary data.</text>
</comment>
<dbReference type="AlphaFoldDB" id="A0A843V7Q0"/>
<organism evidence="1 2">
    <name type="scientific">Colocasia esculenta</name>
    <name type="common">Wild taro</name>
    <name type="synonym">Arum esculentum</name>
    <dbReference type="NCBI Taxonomy" id="4460"/>
    <lineage>
        <taxon>Eukaryota</taxon>
        <taxon>Viridiplantae</taxon>
        <taxon>Streptophyta</taxon>
        <taxon>Embryophyta</taxon>
        <taxon>Tracheophyta</taxon>
        <taxon>Spermatophyta</taxon>
        <taxon>Magnoliopsida</taxon>
        <taxon>Liliopsida</taxon>
        <taxon>Araceae</taxon>
        <taxon>Aroideae</taxon>
        <taxon>Colocasieae</taxon>
        <taxon>Colocasia</taxon>
    </lineage>
</organism>
<proteinExistence type="predicted"/>
<protein>
    <submittedName>
        <fullName evidence="1">Uncharacterized protein</fullName>
    </submittedName>
</protein>
<dbReference type="InterPro" id="IPR004252">
    <property type="entry name" value="Probable_transposase_24"/>
</dbReference>